<dbReference type="PANTHER" id="PTHR36836:SF1">
    <property type="entry name" value="COLANIC ACID BIOSYNTHESIS PROTEIN WCAK"/>
    <property type="match status" value="1"/>
</dbReference>
<dbReference type="Proteomes" id="UP000430345">
    <property type="component" value="Unassembled WGS sequence"/>
</dbReference>
<reference evidence="2 3" key="1">
    <citation type="submission" date="2019-10" db="EMBL/GenBank/DDBJ databases">
        <title>The Genome Sequence of Clostridium tarantellae Isolated from Fish Brain.</title>
        <authorList>
            <person name="Bano L."/>
            <person name="Kiel M."/>
            <person name="Sales G."/>
            <person name="Doxey A.C."/>
            <person name="Mansfield M.J."/>
            <person name="Schiavone M."/>
            <person name="Rossetto O."/>
            <person name="Pirazzini M."/>
            <person name="Dobrindt U."/>
            <person name="Montecucco C."/>
        </authorList>
    </citation>
    <scope>NUCLEOTIDE SEQUENCE [LARGE SCALE GENOMIC DNA]</scope>
    <source>
        <strain evidence="2 3">DSM 3997</strain>
    </source>
</reference>
<evidence type="ECO:0000259" key="1">
    <source>
        <dbReference type="Pfam" id="PF04230"/>
    </source>
</evidence>
<feature type="domain" description="Polysaccharide pyruvyl transferase" evidence="1">
    <location>
        <begin position="13"/>
        <end position="300"/>
    </location>
</feature>
<dbReference type="EMBL" id="WHJC01000091">
    <property type="protein sequence ID" value="MPQ43654.1"/>
    <property type="molecule type" value="Genomic_DNA"/>
</dbReference>
<accession>A0A6I1ML06</accession>
<dbReference type="RefSeq" id="WP_152889369.1">
    <property type="nucleotide sequence ID" value="NZ_WHJC01000091.1"/>
</dbReference>
<dbReference type="InterPro" id="IPR007345">
    <property type="entry name" value="Polysacch_pyruvyl_Trfase"/>
</dbReference>
<gene>
    <name evidence="2" type="ORF">GBZ86_07775</name>
</gene>
<comment type="caution">
    <text evidence="2">The sequence shown here is derived from an EMBL/GenBank/DDBJ whole genome shotgun (WGS) entry which is preliminary data.</text>
</comment>
<sequence>MNKVIIYAYTKMNLGDDLFIKILCERYGNTKFFLYAPKIYKEIFKNTKNLICYSSENILYRSINFIGRKFKVHNFIEQCLSEKAKIAVNIGGSLFIQGQNWEQYFKYIKSLKRKGQPFYLLGVNFGPFKDDKYYKKHKELFKEYEDICFREKYSYKLFKDLPNTRIAPDIVFNIKNKNVKEENKAIISVIKPSYRKNLKGFDEVYYNKLKDICYKFMDEGIKVILMSFCKLEGDEEGIENIVNKFPKEYKEKVKIYKYNTNIDEAIEVIKSSKFIIASRFHAMILGFALKKKVFPIIYSNKMKNVLEDINFNNEYVFIKNMELLNTSLLLNNLKYNYVNVKKINNKEKHFEKLDLELNNKLKIYESRIEEYE</sequence>
<proteinExistence type="predicted"/>
<evidence type="ECO:0000313" key="2">
    <source>
        <dbReference type="EMBL" id="MPQ43654.1"/>
    </source>
</evidence>
<dbReference type="PANTHER" id="PTHR36836">
    <property type="entry name" value="COLANIC ACID BIOSYNTHESIS PROTEIN WCAK"/>
    <property type="match status" value="1"/>
</dbReference>
<name>A0A6I1ML06_9CLOT</name>
<protein>
    <recommendedName>
        <fullName evidence="1">Polysaccharide pyruvyl transferase domain-containing protein</fullName>
    </recommendedName>
</protein>
<dbReference type="AlphaFoldDB" id="A0A6I1ML06"/>
<evidence type="ECO:0000313" key="3">
    <source>
        <dbReference type="Proteomes" id="UP000430345"/>
    </source>
</evidence>
<dbReference type="Pfam" id="PF04230">
    <property type="entry name" value="PS_pyruv_trans"/>
    <property type="match status" value="1"/>
</dbReference>
<keyword evidence="3" id="KW-1185">Reference proteome</keyword>
<dbReference type="OrthoDB" id="3188137at2"/>
<organism evidence="2 3">
    <name type="scientific">Clostridium tarantellae</name>
    <dbReference type="NCBI Taxonomy" id="39493"/>
    <lineage>
        <taxon>Bacteria</taxon>
        <taxon>Bacillati</taxon>
        <taxon>Bacillota</taxon>
        <taxon>Clostridia</taxon>
        <taxon>Eubacteriales</taxon>
        <taxon>Clostridiaceae</taxon>
        <taxon>Clostridium</taxon>
    </lineage>
</organism>